<feature type="compositionally biased region" description="Basic and acidic residues" evidence="1">
    <location>
        <begin position="38"/>
        <end position="65"/>
    </location>
</feature>
<protein>
    <submittedName>
        <fullName evidence="2">Uncharacterized protein</fullName>
    </submittedName>
</protein>
<proteinExistence type="predicted"/>
<sequence>QINLLKQKIENEKNKIVKPEPNKETGEVPLTVGIAHKLLKDKDEKENPKKKEAMVKESKVKENTAKKQNASQRSKGGEKSIISHMVNKSIKEITANDNKTFAQIAAEIREGKGPKNAPDGESDKKKEAEADTDTRDPKKKTMSGKIATSPEMNPRVDYKY</sequence>
<dbReference type="EMBL" id="UINC01060950">
    <property type="protein sequence ID" value="SVB86003.1"/>
    <property type="molecule type" value="Genomic_DNA"/>
</dbReference>
<accession>A0A382HH49</accession>
<feature type="region of interest" description="Disordered" evidence="1">
    <location>
        <begin position="104"/>
        <end position="160"/>
    </location>
</feature>
<feature type="region of interest" description="Disordered" evidence="1">
    <location>
        <begin position="38"/>
        <end position="83"/>
    </location>
</feature>
<feature type="non-terminal residue" evidence="2">
    <location>
        <position position="1"/>
    </location>
</feature>
<organism evidence="2">
    <name type="scientific">marine metagenome</name>
    <dbReference type="NCBI Taxonomy" id="408172"/>
    <lineage>
        <taxon>unclassified sequences</taxon>
        <taxon>metagenomes</taxon>
        <taxon>ecological metagenomes</taxon>
    </lineage>
</organism>
<evidence type="ECO:0000313" key="2">
    <source>
        <dbReference type="EMBL" id="SVB86003.1"/>
    </source>
</evidence>
<feature type="compositionally biased region" description="Basic and acidic residues" evidence="1">
    <location>
        <begin position="121"/>
        <end position="136"/>
    </location>
</feature>
<name>A0A382HH49_9ZZZZ</name>
<evidence type="ECO:0000256" key="1">
    <source>
        <dbReference type="SAM" id="MobiDB-lite"/>
    </source>
</evidence>
<dbReference type="AlphaFoldDB" id="A0A382HH49"/>
<reference evidence="2" key="1">
    <citation type="submission" date="2018-05" db="EMBL/GenBank/DDBJ databases">
        <authorList>
            <person name="Lanie J.A."/>
            <person name="Ng W.-L."/>
            <person name="Kazmierczak K.M."/>
            <person name="Andrzejewski T.M."/>
            <person name="Davidsen T.M."/>
            <person name="Wayne K.J."/>
            <person name="Tettelin H."/>
            <person name="Glass J.I."/>
            <person name="Rusch D."/>
            <person name="Podicherti R."/>
            <person name="Tsui H.-C.T."/>
            <person name="Winkler M.E."/>
        </authorList>
    </citation>
    <scope>NUCLEOTIDE SEQUENCE</scope>
</reference>
<gene>
    <name evidence="2" type="ORF">METZ01_LOCUS238857</name>
</gene>